<reference evidence="13 14" key="1">
    <citation type="submission" date="2022-10" db="EMBL/GenBank/DDBJ databases">
        <title>Roseococcus glaciei nov., sp. nov., isolated from glacier.</title>
        <authorList>
            <person name="Liu Q."/>
            <person name="Xin Y.-H."/>
        </authorList>
    </citation>
    <scope>NUCLEOTIDE SEQUENCE [LARGE SCALE GENOMIC DNA]</scope>
    <source>
        <strain evidence="13 14">MDT2-1-1</strain>
    </source>
</reference>
<dbReference type="EMBL" id="JAPFQI010000008">
    <property type="protein sequence ID" value="MCW8086336.1"/>
    <property type="molecule type" value="Genomic_DNA"/>
</dbReference>
<evidence type="ECO:0000256" key="4">
    <source>
        <dbReference type="ARBA" id="ARBA00022692"/>
    </source>
</evidence>
<evidence type="ECO:0000313" key="13">
    <source>
        <dbReference type="EMBL" id="MCW8086336.1"/>
    </source>
</evidence>
<keyword evidence="3" id="KW-0997">Cell inner membrane</keyword>
<keyword evidence="6 12" id="KW-0915">Sodium</keyword>
<keyword evidence="9 12" id="KW-0407">Ion channel</keyword>
<evidence type="ECO:0000256" key="5">
    <source>
        <dbReference type="ARBA" id="ARBA00022989"/>
    </source>
</evidence>
<proteinExistence type="inferred from homology"/>
<accession>A0ABT3NW02</accession>
<feature type="transmembrane region" description="Helical" evidence="12">
    <location>
        <begin position="99"/>
        <end position="121"/>
    </location>
</feature>
<keyword evidence="12" id="KW-0813">Transport</keyword>
<sequence length="127" mass="12970">MRIYLAVASGGALGSLARYGTSLAGVTLLGPAFPWGTLAVNVVGSWLIAFFAASGGRIAAREDARHFVMAGFCGGFTTFSVFSLEAVQMAQAGSVARAAAYVVLSAAAWIGAAWAGHAMAVRLSRRG</sequence>
<dbReference type="Proteomes" id="UP001526430">
    <property type="component" value="Unassembled WGS sequence"/>
</dbReference>
<keyword evidence="14" id="KW-1185">Reference proteome</keyword>
<dbReference type="PANTHER" id="PTHR28259:SF1">
    <property type="entry name" value="FLUORIDE EXPORT PROTEIN 1-RELATED"/>
    <property type="match status" value="1"/>
</dbReference>
<evidence type="ECO:0000256" key="12">
    <source>
        <dbReference type="HAMAP-Rule" id="MF_00454"/>
    </source>
</evidence>
<comment type="activity regulation">
    <text evidence="12">Na(+) is not transported, but it plays an essential structural role and its presence is essential for fluoride channel function.</text>
</comment>
<keyword evidence="5 12" id="KW-1133">Transmembrane helix</keyword>
<evidence type="ECO:0000256" key="1">
    <source>
        <dbReference type="ARBA" id="ARBA00004651"/>
    </source>
</evidence>
<dbReference type="PANTHER" id="PTHR28259">
    <property type="entry name" value="FLUORIDE EXPORT PROTEIN 1-RELATED"/>
    <property type="match status" value="1"/>
</dbReference>
<keyword evidence="2 12" id="KW-1003">Cell membrane</keyword>
<keyword evidence="8 12" id="KW-0472">Membrane</keyword>
<keyword evidence="7 12" id="KW-0406">Ion transport</keyword>
<dbReference type="Pfam" id="PF02537">
    <property type="entry name" value="CRCB"/>
    <property type="match status" value="1"/>
</dbReference>
<evidence type="ECO:0000256" key="3">
    <source>
        <dbReference type="ARBA" id="ARBA00022519"/>
    </source>
</evidence>
<evidence type="ECO:0000256" key="11">
    <source>
        <dbReference type="ARBA" id="ARBA00035585"/>
    </source>
</evidence>
<dbReference type="RefSeq" id="WP_301590353.1">
    <property type="nucleotide sequence ID" value="NZ_JAPFQI010000008.1"/>
</dbReference>
<comment type="function">
    <text evidence="12">Fluoride-specific ion channel. Important for reducing fluoride concentration in the cell, thus reducing its toxicity.</text>
</comment>
<dbReference type="InterPro" id="IPR003691">
    <property type="entry name" value="FluC"/>
</dbReference>
<evidence type="ECO:0000256" key="7">
    <source>
        <dbReference type="ARBA" id="ARBA00023065"/>
    </source>
</evidence>
<evidence type="ECO:0000256" key="6">
    <source>
        <dbReference type="ARBA" id="ARBA00023053"/>
    </source>
</evidence>
<comment type="similarity">
    <text evidence="10 12">Belongs to the fluoride channel Fluc/FEX (TC 1.A.43) family.</text>
</comment>
<feature type="transmembrane region" description="Helical" evidence="12">
    <location>
        <begin position="33"/>
        <end position="55"/>
    </location>
</feature>
<feature type="binding site" evidence="12">
    <location>
        <position position="77"/>
    </location>
    <ligand>
        <name>Na(+)</name>
        <dbReference type="ChEBI" id="CHEBI:29101"/>
        <note>structural</note>
    </ligand>
</feature>
<keyword evidence="12" id="KW-0479">Metal-binding</keyword>
<comment type="catalytic activity">
    <reaction evidence="11">
        <text>fluoride(in) = fluoride(out)</text>
        <dbReference type="Rhea" id="RHEA:76159"/>
        <dbReference type="ChEBI" id="CHEBI:17051"/>
    </reaction>
    <physiologicalReaction direction="left-to-right" evidence="11">
        <dbReference type="Rhea" id="RHEA:76160"/>
    </physiologicalReaction>
</comment>
<evidence type="ECO:0000256" key="8">
    <source>
        <dbReference type="ARBA" id="ARBA00023136"/>
    </source>
</evidence>
<feature type="binding site" evidence="12">
    <location>
        <position position="74"/>
    </location>
    <ligand>
        <name>Na(+)</name>
        <dbReference type="ChEBI" id="CHEBI:29101"/>
        <note>structural</note>
    </ligand>
</feature>
<protein>
    <recommendedName>
        <fullName evidence="12">Fluoride-specific ion channel FluC</fullName>
    </recommendedName>
</protein>
<comment type="subcellular location">
    <subcellularLocation>
        <location evidence="1 12">Cell membrane</location>
        <topology evidence="1 12">Multi-pass membrane protein</topology>
    </subcellularLocation>
</comment>
<comment type="caution">
    <text evidence="13">The sequence shown here is derived from an EMBL/GenBank/DDBJ whole genome shotgun (WGS) entry which is preliminary data.</text>
</comment>
<organism evidence="13 14">
    <name type="scientific">Sabulicella glaciei</name>
    <dbReference type="NCBI Taxonomy" id="2984948"/>
    <lineage>
        <taxon>Bacteria</taxon>
        <taxon>Pseudomonadati</taxon>
        <taxon>Pseudomonadota</taxon>
        <taxon>Alphaproteobacteria</taxon>
        <taxon>Acetobacterales</taxon>
        <taxon>Acetobacteraceae</taxon>
        <taxon>Sabulicella</taxon>
    </lineage>
</organism>
<dbReference type="HAMAP" id="MF_00454">
    <property type="entry name" value="FluC"/>
    <property type="match status" value="1"/>
</dbReference>
<name>A0ABT3NW02_9PROT</name>
<gene>
    <name evidence="12" type="primary">fluC</name>
    <name evidence="12" type="synonym">crcB</name>
    <name evidence="13" type="ORF">OF850_11905</name>
</gene>
<evidence type="ECO:0000256" key="10">
    <source>
        <dbReference type="ARBA" id="ARBA00035120"/>
    </source>
</evidence>
<evidence type="ECO:0000313" key="14">
    <source>
        <dbReference type="Proteomes" id="UP001526430"/>
    </source>
</evidence>
<evidence type="ECO:0000256" key="2">
    <source>
        <dbReference type="ARBA" id="ARBA00022475"/>
    </source>
</evidence>
<evidence type="ECO:0000256" key="9">
    <source>
        <dbReference type="ARBA" id="ARBA00023303"/>
    </source>
</evidence>
<feature type="transmembrane region" description="Helical" evidence="12">
    <location>
        <begin position="67"/>
        <end position="87"/>
    </location>
</feature>
<keyword evidence="4 12" id="KW-0812">Transmembrane</keyword>